<dbReference type="PANTHER" id="PTHR43861">
    <property type="entry name" value="TRANS-ACONITATE 2-METHYLTRANSFERASE-RELATED"/>
    <property type="match status" value="1"/>
</dbReference>
<dbReference type="RefSeq" id="WP_212786617.1">
    <property type="nucleotide sequence ID" value="NZ_AP019536.1"/>
</dbReference>
<dbReference type="AlphaFoldDB" id="A0AAN1T0A0"/>
<keyword evidence="2" id="KW-0808">Transferase</keyword>
<dbReference type="KEGG" id="fku:FGKAn22_07070"/>
<dbReference type="InterPro" id="IPR041698">
    <property type="entry name" value="Methyltransf_25"/>
</dbReference>
<keyword evidence="1" id="KW-0489">Methyltransferase</keyword>
<dbReference type="Gene3D" id="3.40.50.150">
    <property type="entry name" value="Vaccinia Virus protein VP39"/>
    <property type="match status" value="1"/>
</dbReference>
<dbReference type="InterPro" id="IPR023149">
    <property type="entry name" value="Trans_acon_MeTrfase_C"/>
</dbReference>
<name>A0AAN1T0A0_9PROT</name>
<dbReference type="InterPro" id="IPR029063">
    <property type="entry name" value="SAM-dependent_MTases_sf"/>
</dbReference>
<dbReference type="SUPFAM" id="SSF53335">
    <property type="entry name" value="S-adenosyl-L-methionine-dependent methyltransferases"/>
    <property type="match status" value="1"/>
</dbReference>
<dbReference type="CDD" id="cd02440">
    <property type="entry name" value="AdoMet_MTases"/>
    <property type="match status" value="1"/>
</dbReference>
<keyword evidence="5" id="KW-1185">Reference proteome</keyword>
<dbReference type="Proteomes" id="UP001319121">
    <property type="component" value="Chromosome"/>
</dbReference>
<sequence length="256" mass="29050">MSDWNVNLYLQFGTERTQPAIDLISRINIANPNKIIDLGCGPGNSTECLRRRWPEATITGLDSSPEMINSCRENYPDQEWILADAAGWQPSSACDIVFSNAVFQWMPQHDRLLGHLFAYVAPGGVLAFQIPARIYSALQQLIIEVANEPEWIHLMEGPKNTFTIESPAYYYDALAGTASKLDIWETEYWHVMENAQAIISWITSTGLRPFLAALETETQKQRFVKILGERVAETYRAQADGKVLFPFRRLFVVGYK</sequence>
<dbReference type="PANTHER" id="PTHR43861:SF1">
    <property type="entry name" value="TRANS-ACONITATE 2-METHYLTRANSFERASE"/>
    <property type="match status" value="1"/>
</dbReference>
<evidence type="ECO:0000313" key="5">
    <source>
        <dbReference type="Proteomes" id="UP001319121"/>
    </source>
</evidence>
<dbReference type="Gene3D" id="1.10.150.290">
    <property type="entry name" value="S-adenosyl-L-methionine-dependent methyltransferases"/>
    <property type="match status" value="1"/>
</dbReference>
<feature type="domain" description="Methyltransferase" evidence="3">
    <location>
        <begin position="35"/>
        <end position="124"/>
    </location>
</feature>
<reference evidence="4 5" key="1">
    <citation type="submission" date="2019-03" db="EMBL/GenBank/DDBJ databases">
        <title>Complete genome sequence of Ferrigenium kumadai strain An22, a microaerophilic iron-oxidizing bacterium isolated from a paddy field soil.</title>
        <authorList>
            <person name="Watanabe T."/>
            <person name="Asakawa S."/>
        </authorList>
    </citation>
    <scope>NUCLEOTIDE SEQUENCE [LARGE SCALE GENOMIC DNA]</scope>
    <source>
        <strain evidence="4 5">An22</strain>
    </source>
</reference>
<dbReference type="Pfam" id="PF13649">
    <property type="entry name" value="Methyltransf_25"/>
    <property type="match status" value="1"/>
</dbReference>
<evidence type="ECO:0000256" key="1">
    <source>
        <dbReference type="ARBA" id="ARBA00022603"/>
    </source>
</evidence>
<organism evidence="4 5">
    <name type="scientific">Ferrigenium kumadai</name>
    <dbReference type="NCBI Taxonomy" id="1682490"/>
    <lineage>
        <taxon>Bacteria</taxon>
        <taxon>Pseudomonadati</taxon>
        <taxon>Pseudomonadota</taxon>
        <taxon>Betaproteobacteria</taxon>
        <taxon>Nitrosomonadales</taxon>
        <taxon>Gallionellaceae</taxon>
        <taxon>Ferrigenium</taxon>
    </lineage>
</organism>
<evidence type="ECO:0000259" key="3">
    <source>
        <dbReference type="Pfam" id="PF13649"/>
    </source>
</evidence>
<protein>
    <submittedName>
        <fullName evidence="4">Trans-aconitate 2-methyltransferase</fullName>
    </submittedName>
</protein>
<dbReference type="GO" id="GO:0030798">
    <property type="term" value="F:trans-aconitate 2-methyltransferase activity"/>
    <property type="evidence" value="ECO:0007669"/>
    <property type="project" value="InterPro"/>
</dbReference>
<proteinExistence type="predicted"/>
<gene>
    <name evidence="4" type="primary">tam</name>
    <name evidence="4" type="ORF">FGKAn22_07070</name>
</gene>
<evidence type="ECO:0000313" key="4">
    <source>
        <dbReference type="EMBL" id="BBI99014.1"/>
    </source>
</evidence>
<accession>A0AAN1T0A0</accession>
<evidence type="ECO:0000256" key="2">
    <source>
        <dbReference type="ARBA" id="ARBA00022679"/>
    </source>
</evidence>
<dbReference type="EMBL" id="AP019536">
    <property type="protein sequence ID" value="BBI99014.1"/>
    <property type="molecule type" value="Genomic_DNA"/>
</dbReference>